<dbReference type="RefSeq" id="WP_217667945.1">
    <property type="nucleotide sequence ID" value="NZ_JAHRID010000002.1"/>
</dbReference>
<dbReference type="Proteomes" id="UP000704611">
    <property type="component" value="Unassembled WGS sequence"/>
</dbReference>
<keyword evidence="1" id="KW-0472">Membrane</keyword>
<organism evidence="3 4">
    <name type="scientific">Arsukibacterium indicum</name>
    <dbReference type="NCBI Taxonomy" id="2848612"/>
    <lineage>
        <taxon>Bacteria</taxon>
        <taxon>Pseudomonadati</taxon>
        <taxon>Pseudomonadota</taxon>
        <taxon>Gammaproteobacteria</taxon>
        <taxon>Chromatiales</taxon>
        <taxon>Chromatiaceae</taxon>
        <taxon>Arsukibacterium</taxon>
    </lineage>
</organism>
<evidence type="ECO:0008006" key="5">
    <source>
        <dbReference type="Google" id="ProtNLM"/>
    </source>
</evidence>
<feature type="chain" id="PRO_5045049916" description="PEP-CTERM protein-sorting domain-containing protein" evidence="2">
    <location>
        <begin position="23"/>
        <end position="215"/>
    </location>
</feature>
<gene>
    <name evidence="3" type="ORF">KQY15_05285</name>
</gene>
<evidence type="ECO:0000256" key="2">
    <source>
        <dbReference type="SAM" id="SignalP"/>
    </source>
</evidence>
<evidence type="ECO:0000313" key="4">
    <source>
        <dbReference type="Proteomes" id="UP000704611"/>
    </source>
</evidence>
<keyword evidence="4" id="KW-1185">Reference proteome</keyword>
<evidence type="ECO:0000313" key="3">
    <source>
        <dbReference type="EMBL" id="MBV2128503.1"/>
    </source>
</evidence>
<comment type="caution">
    <text evidence="3">The sequence shown here is derived from an EMBL/GenBank/DDBJ whole genome shotgun (WGS) entry which is preliminary data.</text>
</comment>
<proteinExistence type="predicted"/>
<accession>A0ABS6MI70</accession>
<protein>
    <recommendedName>
        <fullName evidence="5">PEP-CTERM protein-sorting domain-containing protein</fullName>
    </recommendedName>
</protein>
<keyword evidence="2" id="KW-0732">Signal</keyword>
<name>A0ABS6MI70_9GAMM</name>
<sequence>MKKNLLKITSICALAFALPAHAALIGAVDRDYGNTADKYTPSSVLANGSCDSAHSNWLSITNADSCGRFYDEFNFSHMLYDSIDSFSLTITFSHSNNSFMGFIPTEFWNLRPASSASNGGATGPSIGRVGSGITTRTFNFDNTMDMFNDIVANQSFFLWMAHEGFGQQNFRLYSASLAVNGIEAAAPTAVPTPAGIGLLGLGLALLGFSRRKTKK</sequence>
<dbReference type="EMBL" id="JAHRID010000002">
    <property type="protein sequence ID" value="MBV2128503.1"/>
    <property type="molecule type" value="Genomic_DNA"/>
</dbReference>
<keyword evidence="1" id="KW-0812">Transmembrane</keyword>
<feature type="signal peptide" evidence="2">
    <location>
        <begin position="1"/>
        <end position="22"/>
    </location>
</feature>
<keyword evidence="1" id="KW-1133">Transmembrane helix</keyword>
<evidence type="ECO:0000256" key="1">
    <source>
        <dbReference type="SAM" id="Phobius"/>
    </source>
</evidence>
<reference evidence="3 4" key="1">
    <citation type="submission" date="2021-06" db="EMBL/GenBank/DDBJ databases">
        <title>Rheinheimera indica sp. nov., isolated from deep-sea sediment.</title>
        <authorList>
            <person name="Wang Z."/>
            <person name="Zhang X.-Y."/>
        </authorList>
    </citation>
    <scope>NUCLEOTIDE SEQUENCE [LARGE SCALE GENOMIC DNA]</scope>
    <source>
        <strain evidence="3 4">SM2107</strain>
    </source>
</reference>
<feature type="transmembrane region" description="Helical" evidence="1">
    <location>
        <begin position="190"/>
        <end position="208"/>
    </location>
</feature>